<name>A0A6A3BE86_HIBSY</name>
<dbReference type="Pfam" id="PF00190">
    <property type="entry name" value="Cupin_1"/>
    <property type="match status" value="1"/>
</dbReference>
<dbReference type="SUPFAM" id="SSF51182">
    <property type="entry name" value="RmlC-like cupins"/>
    <property type="match status" value="1"/>
</dbReference>
<comment type="similarity">
    <text evidence="1">Belongs to the 11S seed storage protein (globulins) family.</text>
</comment>
<dbReference type="InterPro" id="IPR050253">
    <property type="entry name" value="Seed_Storage-Functional"/>
</dbReference>
<dbReference type="GO" id="GO:0045735">
    <property type="term" value="F:nutrient reservoir activity"/>
    <property type="evidence" value="ECO:0007669"/>
    <property type="project" value="UniProtKB-KW"/>
</dbReference>
<dbReference type="InterPro" id="IPR006044">
    <property type="entry name" value="11S_seedstore_pln"/>
</dbReference>
<dbReference type="PANTHER" id="PTHR31189:SF62">
    <property type="entry name" value="OS01G0976200 PROTEIN"/>
    <property type="match status" value="1"/>
</dbReference>
<dbReference type="PANTHER" id="PTHR31189">
    <property type="entry name" value="OS03G0336100 PROTEIN-RELATED"/>
    <property type="match status" value="1"/>
</dbReference>
<keyword evidence="3" id="KW-0758">Storage protein</keyword>
<comment type="caution">
    <text evidence="7">The sequence shown here is derived from an EMBL/GenBank/DDBJ whole genome shotgun (WGS) entry which is preliminary data.</text>
</comment>
<organism evidence="7 8">
    <name type="scientific">Hibiscus syriacus</name>
    <name type="common">Rose of Sharon</name>
    <dbReference type="NCBI Taxonomy" id="106335"/>
    <lineage>
        <taxon>Eukaryota</taxon>
        <taxon>Viridiplantae</taxon>
        <taxon>Streptophyta</taxon>
        <taxon>Embryophyta</taxon>
        <taxon>Tracheophyta</taxon>
        <taxon>Spermatophyta</taxon>
        <taxon>Magnoliopsida</taxon>
        <taxon>eudicotyledons</taxon>
        <taxon>Gunneridae</taxon>
        <taxon>Pentapetalae</taxon>
        <taxon>rosids</taxon>
        <taxon>malvids</taxon>
        <taxon>Malvales</taxon>
        <taxon>Malvaceae</taxon>
        <taxon>Malvoideae</taxon>
        <taxon>Hibiscus</taxon>
    </lineage>
</organism>
<dbReference type="AlphaFoldDB" id="A0A6A3BE86"/>
<evidence type="ECO:0000256" key="5">
    <source>
        <dbReference type="ARBA" id="ARBA00023157"/>
    </source>
</evidence>
<dbReference type="InterPro" id="IPR006045">
    <property type="entry name" value="Cupin_1"/>
</dbReference>
<proteinExistence type="inferred from homology"/>
<evidence type="ECO:0000259" key="6">
    <source>
        <dbReference type="Pfam" id="PF00190"/>
    </source>
</evidence>
<keyword evidence="2" id="KW-0732">Signal</keyword>
<dbReference type="Gene3D" id="2.60.120.10">
    <property type="entry name" value="Jelly Rolls"/>
    <property type="match status" value="1"/>
</dbReference>
<sequence length="313" mass="35288">MPTSVDSESFSRTIDSLPSRNQVTPLWDLLLRDMFFWFTPSRTPYNFHLSGRPNIRTKKVTRIVGLKQQVNEFPRLIDREVENAATVDITTTPELCFQDFRMYGVEEVISTWREHRGCRDLKKAIHWLLVEGMANDADTVEGAWDVDDETVKALIGNQNGKGIIKLDANVKMPEPKPEHRKGLALNCKEAPLDTDIKDADNVVLLKTKNLPLVGQRSSPSRCKRVLETIVKAGNLLIVPRFYVVSKIADSEGLSWFSIITTPNPMFTHLAGSIGAWKALSPEVLQAAFNVPADTEKVFRSKRTNDAIFFPPPK</sequence>
<evidence type="ECO:0000256" key="2">
    <source>
        <dbReference type="ARBA" id="ARBA00022729"/>
    </source>
</evidence>
<dbReference type="InterPro" id="IPR011051">
    <property type="entry name" value="RmlC_Cupin_sf"/>
</dbReference>
<protein>
    <submittedName>
        <fullName evidence="7">Tetratricopeptide repeat-like superfamily protein</fullName>
    </submittedName>
</protein>
<dbReference type="InterPro" id="IPR014710">
    <property type="entry name" value="RmlC-like_jellyroll"/>
</dbReference>
<reference evidence="7" key="1">
    <citation type="submission" date="2019-09" db="EMBL/GenBank/DDBJ databases">
        <title>Draft genome information of white flower Hibiscus syriacus.</title>
        <authorList>
            <person name="Kim Y.-M."/>
        </authorList>
    </citation>
    <scope>NUCLEOTIDE SEQUENCE [LARGE SCALE GENOMIC DNA]</scope>
    <source>
        <strain evidence="7">YM2019G1</strain>
    </source>
</reference>
<keyword evidence="5" id="KW-1015">Disulfide bond</keyword>
<accession>A0A6A3BE86</accession>
<evidence type="ECO:0000256" key="1">
    <source>
        <dbReference type="ARBA" id="ARBA00007178"/>
    </source>
</evidence>
<evidence type="ECO:0000256" key="3">
    <source>
        <dbReference type="ARBA" id="ARBA00022761"/>
    </source>
</evidence>
<evidence type="ECO:0000313" key="7">
    <source>
        <dbReference type="EMBL" id="KAE8714231.1"/>
    </source>
</evidence>
<evidence type="ECO:0000256" key="4">
    <source>
        <dbReference type="ARBA" id="ARBA00023129"/>
    </source>
</evidence>
<dbReference type="PRINTS" id="PR00439">
    <property type="entry name" value="11SGLOBULIN"/>
</dbReference>
<gene>
    <name evidence="7" type="ORF">F3Y22_tig00110198pilonHSYRG00043</name>
</gene>
<evidence type="ECO:0000313" key="8">
    <source>
        <dbReference type="Proteomes" id="UP000436088"/>
    </source>
</evidence>
<feature type="domain" description="Cupin type-1" evidence="6">
    <location>
        <begin position="222"/>
        <end position="293"/>
    </location>
</feature>
<keyword evidence="4" id="KW-0708">Seed storage protein</keyword>
<dbReference type="Proteomes" id="UP000436088">
    <property type="component" value="Unassembled WGS sequence"/>
</dbReference>
<keyword evidence="8" id="KW-1185">Reference proteome</keyword>
<dbReference type="GO" id="GO:0010431">
    <property type="term" value="P:seed maturation"/>
    <property type="evidence" value="ECO:0007669"/>
    <property type="project" value="UniProtKB-ARBA"/>
</dbReference>
<dbReference type="EMBL" id="VEPZ02000872">
    <property type="protein sequence ID" value="KAE8714231.1"/>
    <property type="molecule type" value="Genomic_DNA"/>
</dbReference>